<dbReference type="EMBL" id="JBHLUH010000073">
    <property type="protein sequence ID" value="MFC0532599.1"/>
    <property type="molecule type" value="Genomic_DNA"/>
</dbReference>
<keyword evidence="5" id="KW-1185">Reference proteome</keyword>
<feature type="transmembrane region" description="Helical" evidence="2">
    <location>
        <begin position="117"/>
        <end position="137"/>
    </location>
</feature>
<dbReference type="InterPro" id="IPR015402">
    <property type="entry name" value="DUF1980"/>
</dbReference>
<reference evidence="4 5" key="1">
    <citation type="submission" date="2024-09" db="EMBL/GenBank/DDBJ databases">
        <authorList>
            <person name="Sun Q."/>
            <person name="Mori K."/>
        </authorList>
    </citation>
    <scope>NUCLEOTIDE SEQUENCE [LARGE SCALE GENOMIC DNA]</scope>
    <source>
        <strain evidence="4 5">TBRC 3947</strain>
    </source>
</reference>
<organism evidence="4 5">
    <name type="scientific">Phytohabitans kaempferiae</name>
    <dbReference type="NCBI Taxonomy" id="1620943"/>
    <lineage>
        <taxon>Bacteria</taxon>
        <taxon>Bacillati</taxon>
        <taxon>Actinomycetota</taxon>
        <taxon>Actinomycetes</taxon>
        <taxon>Micromonosporales</taxon>
        <taxon>Micromonosporaceae</taxon>
    </lineage>
</organism>
<feature type="transmembrane region" description="Helical" evidence="2">
    <location>
        <begin position="36"/>
        <end position="54"/>
    </location>
</feature>
<feature type="compositionally biased region" description="Basic and acidic residues" evidence="1">
    <location>
        <begin position="92"/>
        <end position="111"/>
    </location>
</feature>
<keyword evidence="2" id="KW-0812">Transmembrane</keyword>
<sequence length="278" mass="29300">MNRQAQAVVMLLLGGAIVRASVTDMYLRYVKESLQPFLIAAGVALIAAAVMTLVHEVLRPSGGNGQAEERGGEGGWRRLAGRLAGGAGGGQHDPEAHAGAHDHGHDHGDGKPHREPWVGWLLLLPVLGLLLVAPPALGSYAAGQSGTALSSQQISDYPPLPAGDPAKISVLDYASRAVFDKGVSLGDRRVQLTGFIARGPNGEPILARIILSCCAADGRPIKLGMSGNAPAALANDAWVEVVGKYTEQTMSDPVNEETIPFIEVETWTEIDPPKQQYE</sequence>
<dbReference type="NCBIfam" id="TIGR03943">
    <property type="entry name" value="TIGR03943 family putative permease subunit"/>
    <property type="match status" value="1"/>
</dbReference>
<dbReference type="Pfam" id="PF21537">
    <property type="entry name" value="DUF1980_C"/>
    <property type="match status" value="1"/>
</dbReference>
<gene>
    <name evidence="4" type="ORF">ACFFIA_33755</name>
</gene>
<proteinExistence type="predicted"/>
<protein>
    <submittedName>
        <fullName evidence="4">TIGR03943 family putative permease subunit</fullName>
    </submittedName>
</protein>
<keyword evidence="2" id="KW-1133">Transmembrane helix</keyword>
<keyword evidence="2" id="KW-0472">Membrane</keyword>
<dbReference type="InterPro" id="IPR052955">
    <property type="entry name" value="UPF0703_membrane_permease"/>
</dbReference>
<comment type="caution">
    <text evidence="4">The sequence shown here is derived from an EMBL/GenBank/DDBJ whole genome shotgun (WGS) entry which is preliminary data.</text>
</comment>
<evidence type="ECO:0000313" key="5">
    <source>
        <dbReference type="Proteomes" id="UP001589867"/>
    </source>
</evidence>
<dbReference type="PANTHER" id="PTHR40047">
    <property type="entry name" value="UPF0703 PROTEIN YCGQ"/>
    <property type="match status" value="1"/>
</dbReference>
<feature type="domain" description="DUF1980" evidence="3">
    <location>
        <begin position="187"/>
        <end position="277"/>
    </location>
</feature>
<dbReference type="RefSeq" id="WP_377258949.1">
    <property type="nucleotide sequence ID" value="NZ_JBHLUH010000073.1"/>
</dbReference>
<dbReference type="PANTHER" id="PTHR40047:SF1">
    <property type="entry name" value="UPF0703 PROTEIN YCGQ"/>
    <property type="match status" value="1"/>
</dbReference>
<dbReference type="InterPro" id="IPR048447">
    <property type="entry name" value="DUF1980_C"/>
</dbReference>
<evidence type="ECO:0000259" key="3">
    <source>
        <dbReference type="Pfam" id="PF21537"/>
    </source>
</evidence>
<evidence type="ECO:0000256" key="1">
    <source>
        <dbReference type="SAM" id="MobiDB-lite"/>
    </source>
</evidence>
<feature type="region of interest" description="Disordered" evidence="1">
    <location>
        <begin position="82"/>
        <end position="111"/>
    </location>
</feature>
<evidence type="ECO:0000256" key="2">
    <source>
        <dbReference type="SAM" id="Phobius"/>
    </source>
</evidence>
<evidence type="ECO:0000313" key="4">
    <source>
        <dbReference type="EMBL" id="MFC0532599.1"/>
    </source>
</evidence>
<dbReference type="Proteomes" id="UP001589867">
    <property type="component" value="Unassembled WGS sequence"/>
</dbReference>
<name>A0ABV6MDD2_9ACTN</name>
<accession>A0ABV6MDD2</accession>